<dbReference type="EC" id="2.4.1.-" evidence="9"/>
<proteinExistence type="inferred from homology"/>
<comment type="similarity">
    <text evidence="9">Belongs to the glycosyltransferase 22 family.</text>
</comment>
<keyword evidence="11" id="KW-1185">Reference proteome</keyword>
<keyword evidence="3" id="KW-0808">Transferase</keyword>
<organism evidence="10 11">
    <name type="scientific">Cirrhinus mrigala</name>
    <name type="common">Mrigala</name>
    <dbReference type="NCBI Taxonomy" id="683832"/>
    <lineage>
        <taxon>Eukaryota</taxon>
        <taxon>Metazoa</taxon>
        <taxon>Chordata</taxon>
        <taxon>Craniata</taxon>
        <taxon>Vertebrata</taxon>
        <taxon>Euteleostomi</taxon>
        <taxon>Actinopterygii</taxon>
        <taxon>Neopterygii</taxon>
        <taxon>Teleostei</taxon>
        <taxon>Ostariophysi</taxon>
        <taxon>Cypriniformes</taxon>
        <taxon>Cyprinidae</taxon>
        <taxon>Labeoninae</taxon>
        <taxon>Labeonini</taxon>
        <taxon>Cirrhinus</taxon>
    </lineage>
</organism>
<evidence type="ECO:0000256" key="9">
    <source>
        <dbReference type="RuleBase" id="RU363075"/>
    </source>
</evidence>
<keyword evidence="6" id="KW-1133">Transmembrane helix</keyword>
<dbReference type="GO" id="GO:0005789">
    <property type="term" value="C:endoplasmic reticulum membrane"/>
    <property type="evidence" value="ECO:0007669"/>
    <property type="project" value="UniProtKB-SubCell"/>
</dbReference>
<dbReference type="EMBL" id="JAMKFB020000018">
    <property type="protein sequence ID" value="KAL0167509.1"/>
    <property type="molecule type" value="Genomic_DNA"/>
</dbReference>
<dbReference type="Pfam" id="PF03901">
    <property type="entry name" value="Glyco_transf_22"/>
    <property type="match status" value="1"/>
</dbReference>
<dbReference type="Proteomes" id="UP001529510">
    <property type="component" value="Unassembled WGS sequence"/>
</dbReference>
<comment type="function">
    <text evidence="8">Alpha-1,2-mannosyltransferase that catalyzes the transfer of the third mannose, via an alpha-1,2 bond, from a dolichol-phosphate-mannose (Dol-P-Man) to an alpha-D-Man-(1-&gt;6)-2-PEtn-alpha-D-Man-(1-&gt;4)-alpha-D-GlcN-(1-&gt;6)-(1-radyl,2-acyl-sn-glycero-3-phospho)-2-acyl-inositol intermediate to generate an alpha-D-Man-(1-&gt;2)-alpha-D-Man-(1-&gt;6)-2-PEtn-alpha-D-Man-(1-&gt;4)-alpha-D-GlcN-(1-&gt;6)-(1-radyl,2-acyl-sn-glycero-3-phospho)-2-acyl-inositol (also termed H6) and participates in the nineth step of the glycosylphosphatidylinositol-anchor biosynthesis. May also add the third mannose to an alpha-D-Man-(1-&gt;6)-alpha-D-Man-(1-&gt;4)-alpha-D-GlcN-(1-&gt;6)-(1-radyl,2-acyl-sn-glycero-3-phospho)-2-acyl-inositol (also termed H3) intermediate generating an alpha-D-Man-(1-&gt;2)-alpha-D-Man-(1-&gt;6)-alpha-D-Man-(1-&gt;4)-alpha-D-GlcN-(1-&gt;6)-(1-radyl,2-acyl-sn-glycero-3-phospho)-2-acyl-inositol (also termed H4).</text>
</comment>
<evidence type="ECO:0000256" key="2">
    <source>
        <dbReference type="ARBA" id="ARBA00022676"/>
    </source>
</evidence>
<keyword evidence="4" id="KW-0812">Transmembrane</keyword>
<feature type="non-terminal residue" evidence="10">
    <location>
        <position position="65"/>
    </location>
</feature>
<gene>
    <name evidence="10" type="ORF">M9458_035731</name>
</gene>
<evidence type="ECO:0000313" key="10">
    <source>
        <dbReference type="EMBL" id="KAL0167509.1"/>
    </source>
</evidence>
<keyword evidence="5 9" id="KW-0256">Endoplasmic reticulum</keyword>
<evidence type="ECO:0000256" key="8">
    <source>
        <dbReference type="ARBA" id="ARBA00093333"/>
    </source>
</evidence>
<evidence type="ECO:0000256" key="3">
    <source>
        <dbReference type="ARBA" id="ARBA00022679"/>
    </source>
</evidence>
<dbReference type="AlphaFoldDB" id="A0ABD0P065"/>
<evidence type="ECO:0000256" key="4">
    <source>
        <dbReference type="ARBA" id="ARBA00022692"/>
    </source>
</evidence>
<reference evidence="10 11" key="1">
    <citation type="submission" date="2024-05" db="EMBL/GenBank/DDBJ databases">
        <title>Genome sequencing and assembly of Indian major carp, Cirrhinus mrigala (Hamilton, 1822).</title>
        <authorList>
            <person name="Mohindra V."/>
            <person name="Chowdhury L.M."/>
            <person name="Lal K."/>
            <person name="Jena J.K."/>
        </authorList>
    </citation>
    <scope>NUCLEOTIDE SEQUENCE [LARGE SCALE GENOMIC DNA]</scope>
    <source>
        <strain evidence="10">CM1030</strain>
        <tissue evidence="10">Blood</tissue>
    </source>
</reference>
<name>A0ABD0P065_CIRMR</name>
<dbReference type="GO" id="GO:0016757">
    <property type="term" value="F:glycosyltransferase activity"/>
    <property type="evidence" value="ECO:0007669"/>
    <property type="project" value="UniProtKB-KW"/>
</dbReference>
<dbReference type="PANTHER" id="PTHR22760:SF4">
    <property type="entry name" value="GPI MANNOSYLTRANSFERASE 3"/>
    <property type="match status" value="1"/>
</dbReference>
<evidence type="ECO:0000256" key="7">
    <source>
        <dbReference type="ARBA" id="ARBA00023136"/>
    </source>
</evidence>
<evidence type="ECO:0000256" key="6">
    <source>
        <dbReference type="ARBA" id="ARBA00022989"/>
    </source>
</evidence>
<accession>A0ABD0P065</accession>
<comment type="caution">
    <text evidence="10">The sequence shown here is derived from an EMBL/GenBank/DDBJ whole genome shotgun (WGS) entry which is preliminary data.</text>
</comment>
<comment type="subcellular location">
    <subcellularLocation>
        <location evidence="1 9">Endoplasmic reticulum membrane</location>
        <topology evidence="1 9">Multi-pass membrane protein</topology>
    </subcellularLocation>
</comment>
<evidence type="ECO:0000256" key="1">
    <source>
        <dbReference type="ARBA" id="ARBA00004477"/>
    </source>
</evidence>
<protein>
    <recommendedName>
        <fullName evidence="9">Mannosyltransferase</fullName>
        <ecNumber evidence="9">2.4.1.-</ecNumber>
    </recommendedName>
</protein>
<keyword evidence="7" id="KW-0472">Membrane</keyword>
<sequence>WNFLKFNVLHNVAVFYGAHPWHWYFTQGLPVVIGPHLPLFLHGCSLATKKHRILLITVLWTTAVY</sequence>
<evidence type="ECO:0000313" key="11">
    <source>
        <dbReference type="Proteomes" id="UP001529510"/>
    </source>
</evidence>
<feature type="non-terminal residue" evidence="10">
    <location>
        <position position="1"/>
    </location>
</feature>
<dbReference type="InterPro" id="IPR005599">
    <property type="entry name" value="GPI_mannosylTrfase"/>
</dbReference>
<evidence type="ECO:0000256" key="5">
    <source>
        <dbReference type="ARBA" id="ARBA00022824"/>
    </source>
</evidence>
<keyword evidence="2 9" id="KW-0328">Glycosyltransferase</keyword>
<dbReference type="PANTHER" id="PTHR22760">
    <property type="entry name" value="GLYCOSYLTRANSFERASE"/>
    <property type="match status" value="1"/>
</dbReference>